<organism evidence="3 4">
    <name type="scientific">Anaeramoeba flamelloides</name>
    <dbReference type="NCBI Taxonomy" id="1746091"/>
    <lineage>
        <taxon>Eukaryota</taxon>
        <taxon>Metamonada</taxon>
        <taxon>Anaeramoebidae</taxon>
        <taxon>Anaeramoeba</taxon>
    </lineage>
</organism>
<evidence type="ECO:0000256" key="1">
    <source>
        <dbReference type="SAM" id="Phobius"/>
    </source>
</evidence>
<feature type="chain" id="PRO_5045317564" evidence="2">
    <location>
        <begin position="19"/>
        <end position="86"/>
    </location>
</feature>
<sequence length="86" mass="10012">MNKFLLIQLAVLFLLTSSEQITHEKGDLEQEQKLNKTENIDPREKVWLELAIFIGVIIIFIVVGCVMLLVKQQPRKPIIQKKKKNQ</sequence>
<dbReference type="Proteomes" id="UP001150062">
    <property type="component" value="Unassembled WGS sequence"/>
</dbReference>
<keyword evidence="1" id="KW-0472">Membrane</keyword>
<feature type="signal peptide" evidence="2">
    <location>
        <begin position="1"/>
        <end position="18"/>
    </location>
</feature>
<protein>
    <submittedName>
        <fullName evidence="3">Uncharacterized protein</fullName>
    </submittedName>
</protein>
<accession>A0ABQ8ZBT4</accession>
<feature type="transmembrane region" description="Helical" evidence="1">
    <location>
        <begin position="50"/>
        <end position="70"/>
    </location>
</feature>
<evidence type="ECO:0000313" key="4">
    <source>
        <dbReference type="Proteomes" id="UP001150062"/>
    </source>
</evidence>
<name>A0ABQ8ZBT4_9EUKA</name>
<reference evidence="3" key="1">
    <citation type="submission" date="2022-08" db="EMBL/GenBank/DDBJ databases">
        <title>Novel sulfate-reducing endosymbionts in the free-living metamonad Anaeramoeba.</title>
        <authorList>
            <person name="Jerlstrom-Hultqvist J."/>
            <person name="Cepicka I."/>
            <person name="Gallot-Lavallee L."/>
            <person name="Salas-Leiva D."/>
            <person name="Curtis B.A."/>
            <person name="Zahonova K."/>
            <person name="Pipaliya S."/>
            <person name="Dacks J."/>
            <person name="Roger A.J."/>
        </authorList>
    </citation>
    <scope>NUCLEOTIDE SEQUENCE</scope>
    <source>
        <strain evidence="3">Schooner1</strain>
    </source>
</reference>
<comment type="caution">
    <text evidence="3">The sequence shown here is derived from an EMBL/GenBank/DDBJ whole genome shotgun (WGS) entry which is preliminary data.</text>
</comment>
<gene>
    <name evidence="3" type="ORF">M0813_12530</name>
</gene>
<proteinExistence type="predicted"/>
<keyword evidence="4" id="KW-1185">Reference proteome</keyword>
<dbReference type="EMBL" id="JAOAOG010000023">
    <property type="protein sequence ID" value="KAJ6254340.1"/>
    <property type="molecule type" value="Genomic_DNA"/>
</dbReference>
<evidence type="ECO:0000313" key="3">
    <source>
        <dbReference type="EMBL" id="KAJ6254340.1"/>
    </source>
</evidence>
<evidence type="ECO:0000256" key="2">
    <source>
        <dbReference type="SAM" id="SignalP"/>
    </source>
</evidence>
<keyword evidence="2" id="KW-0732">Signal</keyword>
<keyword evidence="1" id="KW-0812">Transmembrane</keyword>
<keyword evidence="1" id="KW-1133">Transmembrane helix</keyword>